<dbReference type="EMBL" id="JACVFC010000001">
    <property type="protein sequence ID" value="MBC9928987.1"/>
    <property type="molecule type" value="Genomic_DNA"/>
</dbReference>
<dbReference type="CDD" id="cd07436">
    <property type="entry name" value="PHP_PolX"/>
    <property type="match status" value="1"/>
</dbReference>
<sequence length="504" mass="56611">MKTFLKNSSAISASLADLGNIRGITSREVDAIQKQLGVNSIRELIPFISNGQLETVTALTPLQIKNIKRGLKLYKTAESRFPLWDAYLMGEELSKAIRQCPEVEKVMLAGSLRRGKDTIGDIDILVQLNDADRRKLLYKIARMPQVENIIAAGPHHFCVVLHNQMQADIRLAPSRYFGASLLYYTGSVKYNAEMEELAASKGFRITPEGLMDSHTGEYVAGEQEVDIYRKLQLDFVAPELREDHDILTAAAVHEIPLLVTFDQLKGDMQIHTNWSDGAESIAGIAKYMSHAFPHYHYIVITDHVSSTRTNHVLHPEDVFRQIAEINRVNALMGYDYIKKGAEIDILENGEAALSDDILQQFDWVIASIHSDFSRDNTSRLIQICKNPYVNCIGHPSGRLIGIRKPYPVNWDEVFTAAAASGTAMEINSRPNRLDLHDEQIRLAVSKGVKMVINSDARTLTHLDFVKLGISTARRGSCRKTDILNTGSWNEIEKFKAEKQQLLKK</sequence>
<dbReference type="InterPro" id="IPR029398">
    <property type="entry name" value="PolB_thumb"/>
</dbReference>
<dbReference type="Gene3D" id="3.20.20.140">
    <property type="entry name" value="Metal-dependent hydrolases"/>
    <property type="match status" value="1"/>
</dbReference>
<dbReference type="PANTHER" id="PTHR36928:SF1">
    <property type="entry name" value="PHOSPHATASE YCDX-RELATED"/>
    <property type="match status" value="1"/>
</dbReference>
<dbReference type="Gene3D" id="3.30.460.10">
    <property type="entry name" value="Beta Polymerase, domain 2"/>
    <property type="match status" value="1"/>
</dbReference>
<accession>A0ABR7TFA1</accession>
<keyword evidence="5" id="KW-1185">Reference proteome</keyword>
<dbReference type="InterPro" id="IPR047967">
    <property type="entry name" value="PolX_PHP"/>
</dbReference>
<feature type="domain" description="DNA-directed DNA polymerase X" evidence="3">
    <location>
        <begin position="1"/>
        <end position="242"/>
    </location>
</feature>
<keyword evidence="1" id="KW-0808">Transferase</keyword>
<evidence type="ECO:0000259" key="3">
    <source>
        <dbReference type="SMART" id="SM00483"/>
    </source>
</evidence>
<name>A0ABR7TFA1_9BACT</name>
<protein>
    <submittedName>
        <fullName evidence="4">DNA polymerase III</fullName>
    </submittedName>
</protein>
<evidence type="ECO:0000313" key="5">
    <source>
        <dbReference type="Proteomes" id="UP000659124"/>
    </source>
</evidence>
<organism evidence="4 5">
    <name type="scientific">Chitinophaga qingshengii</name>
    <dbReference type="NCBI Taxonomy" id="1569794"/>
    <lineage>
        <taxon>Bacteria</taxon>
        <taxon>Pseudomonadati</taxon>
        <taxon>Bacteroidota</taxon>
        <taxon>Chitinophagia</taxon>
        <taxon>Chitinophagales</taxon>
        <taxon>Chitinophagaceae</taxon>
        <taxon>Chitinophaga</taxon>
    </lineage>
</organism>
<dbReference type="PANTHER" id="PTHR36928">
    <property type="entry name" value="PHOSPHATASE YCDX-RELATED"/>
    <property type="match status" value="1"/>
</dbReference>
<comment type="caution">
    <text evidence="4">The sequence shown here is derived from an EMBL/GenBank/DDBJ whole genome shotgun (WGS) entry which is preliminary data.</text>
</comment>
<keyword evidence="2" id="KW-0548">Nucleotidyltransferase</keyword>
<dbReference type="InterPro" id="IPR002054">
    <property type="entry name" value="DNA-dir_DNA_pol_X"/>
</dbReference>
<evidence type="ECO:0000256" key="2">
    <source>
        <dbReference type="ARBA" id="ARBA00022695"/>
    </source>
</evidence>
<dbReference type="InterPro" id="IPR043519">
    <property type="entry name" value="NT_sf"/>
</dbReference>
<dbReference type="RefSeq" id="WP_188086141.1">
    <property type="nucleotide sequence ID" value="NZ_JACVFC010000001.1"/>
</dbReference>
<dbReference type="Pfam" id="PF14791">
    <property type="entry name" value="DNA_pol_B_thumb"/>
    <property type="match status" value="1"/>
</dbReference>
<dbReference type="InterPro" id="IPR028207">
    <property type="entry name" value="DNA_pol_B_palm_palm"/>
</dbReference>
<dbReference type="InterPro" id="IPR016195">
    <property type="entry name" value="Pol/histidinol_Pase-like"/>
</dbReference>
<gene>
    <name evidence="4" type="ORF">ICL07_01290</name>
</gene>
<dbReference type="SUPFAM" id="SSF81301">
    <property type="entry name" value="Nucleotidyltransferase"/>
    <property type="match status" value="1"/>
</dbReference>
<dbReference type="Pfam" id="PF14792">
    <property type="entry name" value="DNA_pol_B_palm"/>
    <property type="match status" value="1"/>
</dbReference>
<dbReference type="SMART" id="SM00483">
    <property type="entry name" value="POLXc"/>
    <property type="match status" value="1"/>
</dbReference>
<proteinExistence type="predicted"/>
<dbReference type="SUPFAM" id="SSF89550">
    <property type="entry name" value="PHP domain-like"/>
    <property type="match status" value="1"/>
</dbReference>
<dbReference type="Proteomes" id="UP000659124">
    <property type="component" value="Unassembled WGS sequence"/>
</dbReference>
<dbReference type="Gene3D" id="3.30.210.10">
    <property type="entry name" value="DNA polymerase, thumb domain"/>
    <property type="match status" value="1"/>
</dbReference>
<dbReference type="InterPro" id="IPR050243">
    <property type="entry name" value="PHP_phosphatase"/>
</dbReference>
<evidence type="ECO:0000313" key="4">
    <source>
        <dbReference type="EMBL" id="MBC9928987.1"/>
    </source>
</evidence>
<dbReference type="InterPro" id="IPR037160">
    <property type="entry name" value="DNA_Pol_thumb_sf"/>
</dbReference>
<reference evidence="4 5" key="1">
    <citation type="submission" date="2020-09" db="EMBL/GenBank/DDBJ databases">
        <title>Genome sequences of type strains of Chitinophaga qingshengii and Chitinophaga varians.</title>
        <authorList>
            <person name="Kittiwongwattana C."/>
        </authorList>
    </citation>
    <scope>NUCLEOTIDE SEQUENCE [LARGE SCALE GENOMIC DNA]</scope>
    <source>
        <strain evidence="4 5">JCM 30026</strain>
    </source>
</reference>
<evidence type="ECO:0000256" key="1">
    <source>
        <dbReference type="ARBA" id="ARBA00022679"/>
    </source>
</evidence>